<keyword evidence="1" id="KW-0472">Membrane</keyword>
<accession>A0ABW1KE80</accession>
<reference evidence="3" key="1">
    <citation type="journal article" date="2019" name="Int. J. Syst. Evol. Microbiol.">
        <title>The Global Catalogue of Microorganisms (GCM) 10K type strain sequencing project: providing services to taxonomists for standard genome sequencing and annotation.</title>
        <authorList>
            <consortium name="The Broad Institute Genomics Platform"/>
            <consortium name="The Broad Institute Genome Sequencing Center for Infectious Disease"/>
            <person name="Wu L."/>
            <person name="Ma J."/>
        </authorList>
    </citation>
    <scope>NUCLEOTIDE SEQUENCE [LARGE SCALE GENOMIC DNA]</scope>
    <source>
        <strain evidence="3">ZS-35-S2</strain>
    </source>
</reference>
<feature type="transmembrane region" description="Helical" evidence="1">
    <location>
        <begin position="65"/>
        <end position="84"/>
    </location>
</feature>
<keyword evidence="3" id="KW-1185">Reference proteome</keyword>
<evidence type="ECO:0000313" key="3">
    <source>
        <dbReference type="Proteomes" id="UP001596203"/>
    </source>
</evidence>
<feature type="transmembrane region" description="Helical" evidence="1">
    <location>
        <begin position="39"/>
        <end position="58"/>
    </location>
</feature>
<keyword evidence="1" id="KW-0812">Transmembrane</keyword>
<organism evidence="2 3">
    <name type="scientific">Plantactinospora solaniradicis</name>
    <dbReference type="NCBI Taxonomy" id="1723736"/>
    <lineage>
        <taxon>Bacteria</taxon>
        <taxon>Bacillati</taxon>
        <taxon>Actinomycetota</taxon>
        <taxon>Actinomycetes</taxon>
        <taxon>Micromonosporales</taxon>
        <taxon>Micromonosporaceae</taxon>
        <taxon>Plantactinospora</taxon>
    </lineage>
</organism>
<proteinExistence type="predicted"/>
<name>A0ABW1KE80_9ACTN</name>
<gene>
    <name evidence="2" type="ORF">ACFP2T_24315</name>
</gene>
<feature type="transmembrane region" description="Helical" evidence="1">
    <location>
        <begin position="7"/>
        <end position="27"/>
    </location>
</feature>
<dbReference type="RefSeq" id="WP_377425157.1">
    <property type="nucleotide sequence ID" value="NZ_JBHSPR010000018.1"/>
</dbReference>
<keyword evidence="1" id="KW-1133">Transmembrane helix</keyword>
<dbReference type="Proteomes" id="UP001596203">
    <property type="component" value="Unassembled WGS sequence"/>
</dbReference>
<protein>
    <submittedName>
        <fullName evidence="2">Uncharacterized protein</fullName>
    </submittedName>
</protein>
<comment type="caution">
    <text evidence="2">The sequence shown here is derived from an EMBL/GenBank/DDBJ whole genome shotgun (WGS) entry which is preliminary data.</text>
</comment>
<evidence type="ECO:0000313" key="2">
    <source>
        <dbReference type="EMBL" id="MFC6019318.1"/>
    </source>
</evidence>
<dbReference type="EMBL" id="JBHSPR010000018">
    <property type="protein sequence ID" value="MFC6019318.1"/>
    <property type="molecule type" value="Genomic_DNA"/>
</dbReference>
<evidence type="ECO:0000256" key="1">
    <source>
        <dbReference type="SAM" id="Phobius"/>
    </source>
</evidence>
<sequence>MKKIAIIAPLVWLGWLVLIDWVPMFPLNDLDVISVEDRAIAAAANYPVPLLIAGAVALGRRWSHIAAVALSALCVVGHVNSWWIPYFGSATAAARADYLEYYSHTLRFLPTAGHDVVIDVQHTVVGLLTLAMLAATGIVTMRSWPRHRNADLPAAAVAAVAQPR</sequence>
<feature type="transmembrane region" description="Helical" evidence="1">
    <location>
        <begin position="120"/>
        <end position="139"/>
    </location>
</feature>